<dbReference type="EMBL" id="JAOYFB010000001">
    <property type="protein sequence ID" value="KAK4005279.1"/>
    <property type="molecule type" value="Genomic_DNA"/>
</dbReference>
<keyword evidence="2" id="KW-1185">Reference proteome</keyword>
<sequence length="65" mass="7526">MIKKAFFINSIVSNRQQSNRIQSKPSSQNARFYNQATEYGLSFMPHCITYRSRGPCHMVCSFTTD</sequence>
<evidence type="ECO:0000313" key="1">
    <source>
        <dbReference type="EMBL" id="KAK4005279.1"/>
    </source>
</evidence>
<protein>
    <submittedName>
        <fullName evidence="1">Uncharacterized protein</fullName>
    </submittedName>
</protein>
<gene>
    <name evidence="1" type="ORF">OUZ56_006996</name>
</gene>
<evidence type="ECO:0000313" key="2">
    <source>
        <dbReference type="Proteomes" id="UP001234178"/>
    </source>
</evidence>
<dbReference type="Proteomes" id="UP001234178">
    <property type="component" value="Unassembled WGS sequence"/>
</dbReference>
<organism evidence="1 2">
    <name type="scientific">Daphnia magna</name>
    <dbReference type="NCBI Taxonomy" id="35525"/>
    <lineage>
        <taxon>Eukaryota</taxon>
        <taxon>Metazoa</taxon>
        <taxon>Ecdysozoa</taxon>
        <taxon>Arthropoda</taxon>
        <taxon>Crustacea</taxon>
        <taxon>Branchiopoda</taxon>
        <taxon>Diplostraca</taxon>
        <taxon>Cladocera</taxon>
        <taxon>Anomopoda</taxon>
        <taxon>Daphniidae</taxon>
        <taxon>Daphnia</taxon>
    </lineage>
</organism>
<proteinExistence type="predicted"/>
<reference evidence="1 2" key="1">
    <citation type="journal article" date="2023" name="Nucleic Acids Res.">
        <title>The hologenome of Daphnia magna reveals possible DNA methylation and microbiome-mediated evolution of the host genome.</title>
        <authorList>
            <person name="Chaturvedi A."/>
            <person name="Li X."/>
            <person name="Dhandapani V."/>
            <person name="Marshall H."/>
            <person name="Kissane S."/>
            <person name="Cuenca-Cambronero M."/>
            <person name="Asole G."/>
            <person name="Calvet F."/>
            <person name="Ruiz-Romero M."/>
            <person name="Marangio P."/>
            <person name="Guigo R."/>
            <person name="Rago D."/>
            <person name="Mirbahai L."/>
            <person name="Eastwood N."/>
            <person name="Colbourne J.K."/>
            <person name="Zhou J."/>
            <person name="Mallon E."/>
            <person name="Orsini L."/>
        </authorList>
    </citation>
    <scope>NUCLEOTIDE SEQUENCE [LARGE SCALE GENOMIC DNA]</scope>
    <source>
        <strain evidence="1">LRV0_1</strain>
    </source>
</reference>
<comment type="caution">
    <text evidence="1">The sequence shown here is derived from an EMBL/GenBank/DDBJ whole genome shotgun (WGS) entry which is preliminary data.</text>
</comment>
<accession>A0ABQ9YXA5</accession>
<name>A0ABQ9YXA5_9CRUS</name>